<sequence length="1023" mass="113418">MDIEQAIYFKQQAIEHTPDGHLDKPAWLNNLGTAFQCHFDCFGDLVDINQAIYFKQQAVELTPDGHDDKPRWLNNLGNAFQSHFECFGDLADIKQAIYSKQQAVKLTPDDHTDKPEWLNNLGSALNSNFDKLGELTDIQQAIIALQQAVDLTPNGHAEKPHQLSSLGNAFYHQYDHLGELIDIEQSIDLLQQALELTPNDHAKKPTWLNNLGSAFSSRFDKLGELSDIGQAIQLHQQAVDLAPGGRADKPSWLTNLGTVFQWQYEHLGKLADIEKAIGILQKAVKLTPDGHIEKLALRLTNLGSAFQSRFKHLDELTDIEQAIIALQQAAVDLTADGHAAKPVWLTNLGIAFQCRFELLGELKDIEKAIHFKQQAVNFTPDGHAIKSSMLTNLGNAFQSHFNHFGDLANIEQAIYFKQQAVDSTPDGHADKTAWLINLGDSFESQFAHLGKPSDRYHASSAFKNASASLSGRPFEKLKAAIRWARLCLDPHLALQAYDQMFQLVPRSVWLGQTVNRRLEWLPPLGHAVNAAVATAISVGEYSKAVEWLEDGRAVVWDQLFKLRSPLDNLRNQHPQIAENLEMVSRALEIAGISTRANDFNVPIIGDQEAQRHTKLAGEYENILKEIRGLDGFGGFLMPRKLSELAPAARNGHVVILNVDSSRCDVIVLLRPDSEIIHVPLPNFSSGQCKELHLKMISSLKTMNVHSSRNGEHLKLKTPGNISKDSGSDDFQSVLTELWLNVVQPVLYQLGLLENPKNSLPHITWCATGKLALLPLHAAGIYGTADPKQNIKTADYVVSSYTTTLTAMINSGSKTKRDPTHRPRVLIVSQPMTPDMPPLPGTLKEVQEIEKCISPEFITHLTHDKATADVVMKEMSNHEIVHLACHGIQDLEGPLYSSFALYDGELYLRALISLSLDNAELAVLSACQTATGDERLPEEAVHLATGMLGIGYPSAIATMWCIEDQEAPQLAGEVYARLLGNQGEVHHKGRPNSAYALHEAVKHLRDKVGEMDFAKWVPFVHFGV</sequence>
<dbReference type="SUPFAM" id="SSF81901">
    <property type="entry name" value="HCP-like"/>
    <property type="match status" value="2"/>
</dbReference>
<keyword evidence="3" id="KW-1185">Reference proteome</keyword>
<proteinExistence type="predicted"/>
<accession>A0A6A4H179</accession>
<dbReference type="InterPro" id="IPR011990">
    <property type="entry name" value="TPR-like_helical_dom_sf"/>
</dbReference>
<dbReference type="OrthoDB" id="9991317at2759"/>
<evidence type="ECO:0000259" key="1">
    <source>
        <dbReference type="Pfam" id="PF12770"/>
    </source>
</evidence>
<dbReference type="PANTHER" id="PTHR19959:SF119">
    <property type="entry name" value="FUNGAL LIPASE-LIKE DOMAIN-CONTAINING PROTEIN"/>
    <property type="match status" value="1"/>
</dbReference>
<gene>
    <name evidence="2" type="ORF">BT96DRAFT_888612</name>
</gene>
<dbReference type="InterPro" id="IPR024983">
    <property type="entry name" value="CHAT_dom"/>
</dbReference>
<organism evidence="2 3">
    <name type="scientific">Gymnopus androsaceus JB14</name>
    <dbReference type="NCBI Taxonomy" id="1447944"/>
    <lineage>
        <taxon>Eukaryota</taxon>
        <taxon>Fungi</taxon>
        <taxon>Dikarya</taxon>
        <taxon>Basidiomycota</taxon>
        <taxon>Agaricomycotina</taxon>
        <taxon>Agaricomycetes</taxon>
        <taxon>Agaricomycetidae</taxon>
        <taxon>Agaricales</taxon>
        <taxon>Marasmiineae</taxon>
        <taxon>Omphalotaceae</taxon>
        <taxon>Gymnopus</taxon>
    </lineage>
</organism>
<dbReference type="Proteomes" id="UP000799118">
    <property type="component" value="Unassembled WGS sequence"/>
</dbReference>
<dbReference type="PANTHER" id="PTHR19959">
    <property type="entry name" value="KINESIN LIGHT CHAIN"/>
    <property type="match status" value="1"/>
</dbReference>
<feature type="domain" description="CHAT" evidence="1">
    <location>
        <begin position="733"/>
        <end position="1022"/>
    </location>
</feature>
<evidence type="ECO:0000313" key="2">
    <source>
        <dbReference type="EMBL" id="KAE9391506.1"/>
    </source>
</evidence>
<dbReference type="Gene3D" id="1.25.40.10">
    <property type="entry name" value="Tetratricopeptide repeat domain"/>
    <property type="match status" value="3"/>
</dbReference>
<protein>
    <submittedName>
        <fullName evidence="2">TPR-like protein</fullName>
    </submittedName>
</protein>
<dbReference type="Pfam" id="PF12770">
    <property type="entry name" value="CHAT"/>
    <property type="match status" value="1"/>
</dbReference>
<reference evidence="2" key="1">
    <citation type="journal article" date="2019" name="Environ. Microbiol.">
        <title>Fungal ecological strategies reflected in gene transcription - a case study of two litter decomposers.</title>
        <authorList>
            <person name="Barbi F."/>
            <person name="Kohler A."/>
            <person name="Barry K."/>
            <person name="Baskaran P."/>
            <person name="Daum C."/>
            <person name="Fauchery L."/>
            <person name="Ihrmark K."/>
            <person name="Kuo A."/>
            <person name="LaButti K."/>
            <person name="Lipzen A."/>
            <person name="Morin E."/>
            <person name="Grigoriev I.V."/>
            <person name="Henrissat B."/>
            <person name="Lindahl B."/>
            <person name="Martin F."/>
        </authorList>
    </citation>
    <scope>NUCLEOTIDE SEQUENCE</scope>
    <source>
        <strain evidence="2">JB14</strain>
    </source>
</reference>
<dbReference type="AlphaFoldDB" id="A0A6A4H179"/>
<dbReference type="EMBL" id="ML769621">
    <property type="protein sequence ID" value="KAE9391506.1"/>
    <property type="molecule type" value="Genomic_DNA"/>
</dbReference>
<evidence type="ECO:0000313" key="3">
    <source>
        <dbReference type="Proteomes" id="UP000799118"/>
    </source>
</evidence>
<name>A0A6A4H179_9AGAR</name>